<sequence>MEPFSILSSNPLPLHTRCKSKNMAQASKISPKFIKEKLAFKRRPLLTPKERIDKMLLASPSRYQFRGLSYQVAQSIKNLSPNQRKELYSSIEKAFRLVEHEDSNSAWIQRADLLDAIDVLVEDSSGELKPMLATSVEKQRKNKEDVPLVPYKQIKEATIIKTEQMRKKIVSDKKIELEPLDPVMVFEHSKAAKSVKKLTSREIRMENFLSVVYRTLTYVLGKYQANKLFGSARFLASMSRQLEIESSEYLVRKEKDEKTGEKKLVGYYRGPKFLFGKSVHEYSNRNEWFKRSLTSAATAEYLQGVEVKEAKLTAKYGPSGQVSRLVVANSDSRIRHHVLNPDEFGKTQELTGKVLNVEAEKEAKSKGDSAAYYSEKYKFSTKNLVGRENDDSMEIQTISKKMKNSEKLYVAAQHELLGGLWRAFDRQGAVQVVQRLAPADIHNYVAPLDGKPLNHKEACEVLKKRIEERLNQLQHTSKDEKEALQKEVAHLEHLIQIFADQEEELGRASQATIDIYGTNESVSTPAISNKSSILAQNDRKIMMFLHEDGSFSMHVFIGATGVNKVDVDQQTKKKMKRGARQGDMQFGKDRIEKRDDFHTATAKKTVDSHRKLRLGEWKGGFPINGSTVISYYLKDDFRALPKVDRYKKAVAVGTGMDRQEIEIKANMGDPLLIKTEILYAQVVERCFPNMFTPLPTVDEVKQQILLQDLGQRNLADDKQMLYFEHDQEVLQEIQELLKKENLTFDEQKMLEKFDSILEKRIDCIKENSRLATQVDLETEDVEDAKEMMVEGIAKAAEDSSLVEDDSFVEALGEVLETFIDLYKYAD</sequence>
<keyword evidence="4" id="KW-0670">Pyruvate</keyword>
<dbReference type="GO" id="GO:0004609">
    <property type="term" value="F:phosphatidylserine decarboxylase activity"/>
    <property type="evidence" value="ECO:0007669"/>
    <property type="project" value="InterPro"/>
</dbReference>
<keyword evidence="7" id="KW-1185">Reference proteome</keyword>
<dbReference type="GO" id="GO:0008654">
    <property type="term" value="P:phospholipid biosynthetic process"/>
    <property type="evidence" value="ECO:0007669"/>
    <property type="project" value="InterPro"/>
</dbReference>
<evidence type="ECO:0000256" key="2">
    <source>
        <dbReference type="ARBA" id="ARBA00023145"/>
    </source>
</evidence>
<dbReference type="STRING" id="716544.wcw_0908"/>
<dbReference type="eggNOG" id="ENOG5033Q1J">
    <property type="taxonomic scope" value="Bacteria"/>
</dbReference>
<dbReference type="Pfam" id="PF02666">
    <property type="entry name" value="PS_Dcarbxylase"/>
    <property type="match status" value="1"/>
</dbReference>
<dbReference type="HOGENOM" id="CLU_342865_0_0_0"/>
<dbReference type="RefSeq" id="WP_013181984.1">
    <property type="nucleotide sequence ID" value="NC_014225.1"/>
</dbReference>
<gene>
    <name evidence="6" type="ordered locus">wcw_0908</name>
</gene>
<keyword evidence="1" id="KW-0210">Decarboxylase</keyword>
<dbReference type="OrthoDB" id="20002at2"/>
<evidence type="ECO:0000256" key="3">
    <source>
        <dbReference type="ARBA" id="ARBA00023239"/>
    </source>
</evidence>
<proteinExistence type="predicted"/>
<evidence type="ECO:0000313" key="7">
    <source>
        <dbReference type="Proteomes" id="UP000001505"/>
    </source>
</evidence>
<name>D6YVV9_WADCW</name>
<reference evidence="6 7" key="1">
    <citation type="journal article" date="2010" name="PLoS ONE">
        <title>The Waddlia genome: a window into chlamydial biology.</title>
        <authorList>
            <person name="Bertelli C."/>
            <person name="Collyn F."/>
            <person name="Croxatto A."/>
            <person name="Ruckert C."/>
            <person name="Polkinghorne A."/>
            <person name="Kebbi-Beghdadi C."/>
            <person name="Goesmann A."/>
            <person name="Vaughan L."/>
            <person name="Greub G."/>
        </authorList>
    </citation>
    <scope>NUCLEOTIDE SEQUENCE [LARGE SCALE GENOMIC DNA]</scope>
    <source>
        <strain evidence="7">ATCC VR-1470 / WSU 86-1044</strain>
    </source>
</reference>
<keyword evidence="5" id="KW-0175">Coiled coil</keyword>
<accession>D6YVV9</accession>
<dbReference type="EMBL" id="CP001928">
    <property type="protein sequence ID" value="ADI38270.1"/>
    <property type="molecule type" value="Genomic_DNA"/>
</dbReference>
<dbReference type="Proteomes" id="UP000001505">
    <property type="component" value="Chromosome"/>
</dbReference>
<keyword evidence="2" id="KW-0865">Zymogen</keyword>
<evidence type="ECO:0000256" key="4">
    <source>
        <dbReference type="ARBA" id="ARBA00023317"/>
    </source>
</evidence>
<dbReference type="AlphaFoldDB" id="D6YVV9"/>
<evidence type="ECO:0000313" key="6">
    <source>
        <dbReference type="EMBL" id="ADI38270.1"/>
    </source>
</evidence>
<keyword evidence="3" id="KW-0456">Lyase</keyword>
<organism evidence="6 7">
    <name type="scientific">Waddlia chondrophila (strain ATCC VR-1470 / WSU 86-1044)</name>
    <dbReference type="NCBI Taxonomy" id="716544"/>
    <lineage>
        <taxon>Bacteria</taxon>
        <taxon>Pseudomonadati</taxon>
        <taxon>Chlamydiota</taxon>
        <taxon>Chlamydiia</taxon>
        <taxon>Parachlamydiales</taxon>
        <taxon>Waddliaceae</taxon>
        <taxon>Waddlia</taxon>
    </lineage>
</organism>
<dbReference type="InterPro" id="IPR003817">
    <property type="entry name" value="PS_Dcarbxylase"/>
</dbReference>
<evidence type="ECO:0000256" key="5">
    <source>
        <dbReference type="SAM" id="Coils"/>
    </source>
</evidence>
<dbReference type="KEGG" id="wch:wcw_0908"/>
<protein>
    <submittedName>
        <fullName evidence="6">Uncharacterized protein</fullName>
    </submittedName>
</protein>
<evidence type="ECO:0000256" key="1">
    <source>
        <dbReference type="ARBA" id="ARBA00022793"/>
    </source>
</evidence>
<feature type="coiled-coil region" evidence="5">
    <location>
        <begin position="456"/>
        <end position="501"/>
    </location>
</feature>